<keyword evidence="2" id="KW-1185">Reference proteome</keyword>
<dbReference type="Proteomes" id="UP000824469">
    <property type="component" value="Unassembled WGS sequence"/>
</dbReference>
<sequence length="293" mass="33242">ILAMVIGGIPILKSFILTDDAPLFFVTDSCIILGSLLVAFRAIWHEDKGYFSIGTLTHGSKDEVGLTWEQIWSCQAADYLSNFYFMTTVGFWEFKEVWGSIVTFGGNPYMKETCELFTPWRHIGKVFLNIYFSNKFASCVGLKACEERPLSNSLHEGIIEWAALELSEAHHFDDSPCHVEDTITWSTNYRAKDPLVWVDMGDGNMFFQLYVQKYSVVTGKEAILHSAGDRDDMTMMTPWQFRIIVTPIDVMMELIDKRGKKALCEELGAVDMCLGDACCEDLKESKGRQKDVQ</sequence>
<gene>
    <name evidence="1" type="ORF">KI387_025553</name>
</gene>
<dbReference type="AlphaFoldDB" id="A0AA38KWN6"/>
<dbReference type="EMBL" id="JAHRHJ020000006">
    <property type="protein sequence ID" value="KAH9310518.1"/>
    <property type="molecule type" value="Genomic_DNA"/>
</dbReference>
<name>A0AA38KWN6_TAXCH</name>
<feature type="non-terminal residue" evidence="1">
    <location>
        <position position="1"/>
    </location>
</feature>
<proteinExistence type="predicted"/>
<reference evidence="1 2" key="1">
    <citation type="journal article" date="2021" name="Nat. Plants">
        <title>The Taxus genome provides insights into paclitaxel biosynthesis.</title>
        <authorList>
            <person name="Xiong X."/>
            <person name="Gou J."/>
            <person name="Liao Q."/>
            <person name="Li Y."/>
            <person name="Zhou Q."/>
            <person name="Bi G."/>
            <person name="Li C."/>
            <person name="Du R."/>
            <person name="Wang X."/>
            <person name="Sun T."/>
            <person name="Guo L."/>
            <person name="Liang H."/>
            <person name="Lu P."/>
            <person name="Wu Y."/>
            <person name="Zhang Z."/>
            <person name="Ro D.K."/>
            <person name="Shang Y."/>
            <person name="Huang S."/>
            <person name="Yan J."/>
        </authorList>
    </citation>
    <scope>NUCLEOTIDE SEQUENCE [LARGE SCALE GENOMIC DNA]</scope>
    <source>
        <strain evidence="1">Ta-2019</strain>
    </source>
</reference>
<organism evidence="1 2">
    <name type="scientific">Taxus chinensis</name>
    <name type="common">Chinese yew</name>
    <name type="synonym">Taxus wallichiana var. chinensis</name>
    <dbReference type="NCBI Taxonomy" id="29808"/>
    <lineage>
        <taxon>Eukaryota</taxon>
        <taxon>Viridiplantae</taxon>
        <taxon>Streptophyta</taxon>
        <taxon>Embryophyta</taxon>
        <taxon>Tracheophyta</taxon>
        <taxon>Spermatophyta</taxon>
        <taxon>Pinopsida</taxon>
        <taxon>Pinidae</taxon>
        <taxon>Conifers II</taxon>
        <taxon>Cupressales</taxon>
        <taxon>Taxaceae</taxon>
        <taxon>Taxus</taxon>
    </lineage>
</organism>
<evidence type="ECO:0000313" key="2">
    <source>
        <dbReference type="Proteomes" id="UP000824469"/>
    </source>
</evidence>
<comment type="caution">
    <text evidence="1">The sequence shown here is derived from an EMBL/GenBank/DDBJ whole genome shotgun (WGS) entry which is preliminary data.</text>
</comment>
<protein>
    <submittedName>
        <fullName evidence="1">Uncharacterized protein</fullName>
    </submittedName>
</protein>
<feature type="non-terminal residue" evidence="1">
    <location>
        <position position="293"/>
    </location>
</feature>
<accession>A0AA38KWN6</accession>
<evidence type="ECO:0000313" key="1">
    <source>
        <dbReference type="EMBL" id="KAH9310518.1"/>
    </source>
</evidence>